<proteinExistence type="predicted"/>
<evidence type="ECO:0000313" key="2">
    <source>
        <dbReference type="Proteomes" id="UP000238479"/>
    </source>
</evidence>
<dbReference type="EMBL" id="PDCK01000043">
    <property type="protein sequence ID" value="PRQ29968.1"/>
    <property type="molecule type" value="Genomic_DNA"/>
</dbReference>
<dbReference type="AlphaFoldDB" id="A0A2P6Q714"/>
<dbReference type="Gramene" id="PRQ29968">
    <property type="protein sequence ID" value="PRQ29968"/>
    <property type="gene ID" value="RchiOBHm_Chr5g0019551"/>
</dbReference>
<evidence type="ECO:0000313" key="1">
    <source>
        <dbReference type="EMBL" id="PRQ29968.1"/>
    </source>
</evidence>
<accession>A0A2P6Q714</accession>
<sequence>MFFPWSQGEQKVQWIGRIILPPSRWFKEIKRKIAEPDHGEKIKENRLTDLKLKMVGKPWR</sequence>
<comment type="caution">
    <text evidence="1">The sequence shown here is derived from an EMBL/GenBank/DDBJ whole genome shotgun (WGS) entry which is preliminary data.</text>
</comment>
<reference evidence="1 2" key="1">
    <citation type="journal article" date="2018" name="Nat. Genet.">
        <title>The Rosa genome provides new insights in the design of modern roses.</title>
        <authorList>
            <person name="Bendahmane M."/>
        </authorList>
    </citation>
    <scope>NUCLEOTIDE SEQUENCE [LARGE SCALE GENOMIC DNA]</scope>
    <source>
        <strain evidence="2">cv. Old Blush</strain>
    </source>
</reference>
<gene>
    <name evidence="1" type="ORF">RchiOBHm_Chr5g0019551</name>
</gene>
<name>A0A2P6Q714_ROSCH</name>
<protein>
    <submittedName>
        <fullName evidence="1">Uncharacterized protein</fullName>
    </submittedName>
</protein>
<keyword evidence="2" id="KW-1185">Reference proteome</keyword>
<organism evidence="1 2">
    <name type="scientific">Rosa chinensis</name>
    <name type="common">China rose</name>
    <dbReference type="NCBI Taxonomy" id="74649"/>
    <lineage>
        <taxon>Eukaryota</taxon>
        <taxon>Viridiplantae</taxon>
        <taxon>Streptophyta</taxon>
        <taxon>Embryophyta</taxon>
        <taxon>Tracheophyta</taxon>
        <taxon>Spermatophyta</taxon>
        <taxon>Magnoliopsida</taxon>
        <taxon>eudicotyledons</taxon>
        <taxon>Gunneridae</taxon>
        <taxon>Pentapetalae</taxon>
        <taxon>rosids</taxon>
        <taxon>fabids</taxon>
        <taxon>Rosales</taxon>
        <taxon>Rosaceae</taxon>
        <taxon>Rosoideae</taxon>
        <taxon>Rosoideae incertae sedis</taxon>
        <taxon>Rosa</taxon>
    </lineage>
</organism>
<dbReference type="Proteomes" id="UP000238479">
    <property type="component" value="Chromosome 5"/>
</dbReference>